<sequence length="109" mass="12098">MRHLILAAVLIGTIPAAQAAPSCPGDTVVWVNQNTGVYHLPGDRWYGRTKHGAYVCERQAEAEGDHRSGVRVARQHTPRSTRRSTTRSPHTVDEQMQDAQPESIVENPF</sequence>
<dbReference type="OrthoDB" id="7282294at2"/>
<proteinExistence type="predicted"/>
<protein>
    <submittedName>
        <fullName evidence="3">Uncharacterized protein</fullName>
    </submittedName>
</protein>
<name>A0A371YWS6_9PROT</name>
<dbReference type="EMBL" id="QUWV01000164">
    <property type="protein sequence ID" value="RFD18696.1"/>
    <property type="molecule type" value="Genomic_DNA"/>
</dbReference>
<dbReference type="RefSeq" id="WP_116704109.1">
    <property type="nucleotide sequence ID" value="NZ_QUWV01000164.1"/>
</dbReference>
<gene>
    <name evidence="3" type="ORF">DY926_15060</name>
</gene>
<evidence type="ECO:0000256" key="1">
    <source>
        <dbReference type="SAM" id="MobiDB-lite"/>
    </source>
</evidence>
<organism evidence="3 4">
    <name type="scientific">Komagataeibacter melaceti</name>
    <dbReference type="NCBI Taxonomy" id="2766577"/>
    <lineage>
        <taxon>Bacteria</taxon>
        <taxon>Pseudomonadati</taxon>
        <taxon>Pseudomonadota</taxon>
        <taxon>Alphaproteobacteria</taxon>
        <taxon>Acetobacterales</taxon>
        <taxon>Acetobacteraceae</taxon>
        <taxon>Komagataeibacter</taxon>
    </lineage>
</organism>
<dbReference type="Proteomes" id="UP000262371">
    <property type="component" value="Unassembled WGS sequence"/>
</dbReference>
<reference evidence="3 4" key="1">
    <citation type="submission" date="2018-08" db="EMBL/GenBank/DDBJ databases">
        <title>Komagataeibacter sp. AV 382.</title>
        <authorList>
            <person name="Skraban J."/>
            <person name="Trcek J."/>
        </authorList>
    </citation>
    <scope>NUCLEOTIDE SEQUENCE [LARGE SCALE GENOMIC DNA]</scope>
    <source>
        <strain evidence="3 4">AV 382</strain>
    </source>
</reference>
<feature type="compositionally biased region" description="Basic residues" evidence="1">
    <location>
        <begin position="73"/>
        <end position="85"/>
    </location>
</feature>
<dbReference type="AlphaFoldDB" id="A0A371YWS6"/>
<feature type="signal peptide" evidence="2">
    <location>
        <begin position="1"/>
        <end position="19"/>
    </location>
</feature>
<keyword evidence="2" id="KW-0732">Signal</keyword>
<evidence type="ECO:0000313" key="3">
    <source>
        <dbReference type="EMBL" id="RFD18696.1"/>
    </source>
</evidence>
<comment type="caution">
    <text evidence="3">The sequence shown here is derived from an EMBL/GenBank/DDBJ whole genome shotgun (WGS) entry which is preliminary data.</text>
</comment>
<keyword evidence="4" id="KW-1185">Reference proteome</keyword>
<accession>A0A371YWS6</accession>
<evidence type="ECO:0000313" key="4">
    <source>
        <dbReference type="Proteomes" id="UP000262371"/>
    </source>
</evidence>
<feature type="region of interest" description="Disordered" evidence="1">
    <location>
        <begin position="61"/>
        <end position="109"/>
    </location>
</feature>
<feature type="chain" id="PRO_5016720566" evidence="2">
    <location>
        <begin position="20"/>
        <end position="109"/>
    </location>
</feature>
<evidence type="ECO:0000256" key="2">
    <source>
        <dbReference type="SAM" id="SignalP"/>
    </source>
</evidence>